<feature type="transmembrane region" description="Helical" evidence="1">
    <location>
        <begin position="12"/>
        <end position="30"/>
    </location>
</feature>
<evidence type="ECO:0000313" key="3">
    <source>
        <dbReference type="Proteomes" id="UP001202328"/>
    </source>
</evidence>
<sequence>MAKLEIYTKFTNAVVVVVAFPLVVSFLRFVTSKIACCAQEPSNGIRLCTVAPNHCFDRDWL</sequence>
<keyword evidence="1" id="KW-0472">Membrane</keyword>
<evidence type="ECO:0000313" key="2">
    <source>
        <dbReference type="EMBL" id="KAI3904637.1"/>
    </source>
</evidence>
<evidence type="ECO:0000256" key="1">
    <source>
        <dbReference type="SAM" id="Phobius"/>
    </source>
</evidence>
<dbReference type="EMBL" id="JAJJMB010011095">
    <property type="protein sequence ID" value="KAI3904637.1"/>
    <property type="molecule type" value="Genomic_DNA"/>
</dbReference>
<keyword evidence="1" id="KW-1133">Transmembrane helix</keyword>
<gene>
    <name evidence="2" type="ORF">MKW98_014817</name>
</gene>
<proteinExistence type="predicted"/>
<keyword evidence="1" id="KW-0812">Transmembrane</keyword>
<accession>A0AAD4XCY7</accession>
<keyword evidence="3" id="KW-1185">Reference proteome</keyword>
<reference evidence="2" key="1">
    <citation type="submission" date="2022-04" db="EMBL/GenBank/DDBJ databases">
        <title>A functionally conserved STORR gene fusion in Papaver species that diverged 16.8 million years ago.</title>
        <authorList>
            <person name="Catania T."/>
        </authorList>
    </citation>
    <scope>NUCLEOTIDE SEQUENCE</scope>
    <source>
        <strain evidence="2">S-188037</strain>
    </source>
</reference>
<name>A0AAD4XCY7_9MAGN</name>
<dbReference type="AlphaFoldDB" id="A0AAD4XCY7"/>
<comment type="caution">
    <text evidence="2">The sequence shown here is derived from an EMBL/GenBank/DDBJ whole genome shotgun (WGS) entry which is preliminary data.</text>
</comment>
<organism evidence="2 3">
    <name type="scientific">Papaver atlanticum</name>
    <dbReference type="NCBI Taxonomy" id="357466"/>
    <lineage>
        <taxon>Eukaryota</taxon>
        <taxon>Viridiplantae</taxon>
        <taxon>Streptophyta</taxon>
        <taxon>Embryophyta</taxon>
        <taxon>Tracheophyta</taxon>
        <taxon>Spermatophyta</taxon>
        <taxon>Magnoliopsida</taxon>
        <taxon>Ranunculales</taxon>
        <taxon>Papaveraceae</taxon>
        <taxon>Papaveroideae</taxon>
        <taxon>Papaver</taxon>
    </lineage>
</organism>
<dbReference type="Proteomes" id="UP001202328">
    <property type="component" value="Unassembled WGS sequence"/>
</dbReference>
<protein>
    <submittedName>
        <fullName evidence="2">Uncharacterized protein</fullName>
    </submittedName>
</protein>